<dbReference type="Gene3D" id="3.40.50.1820">
    <property type="entry name" value="alpha/beta hydrolase"/>
    <property type="match status" value="1"/>
</dbReference>
<name>A0ABT9U0R7_PAEHA</name>
<comment type="caution">
    <text evidence="1">The sequence shown here is derived from an EMBL/GenBank/DDBJ whole genome shotgun (WGS) entry which is preliminary data.</text>
</comment>
<dbReference type="PANTHER" id="PTHR48098">
    <property type="entry name" value="ENTEROCHELIN ESTERASE-RELATED"/>
    <property type="match status" value="1"/>
</dbReference>
<dbReference type="Pfam" id="PF00756">
    <property type="entry name" value="Esterase"/>
    <property type="match status" value="1"/>
</dbReference>
<protein>
    <submittedName>
        <fullName evidence="1">S-formylglutathione hydrolase FrmB</fullName>
    </submittedName>
</protein>
<dbReference type="InterPro" id="IPR000801">
    <property type="entry name" value="Esterase-like"/>
</dbReference>
<evidence type="ECO:0000313" key="1">
    <source>
        <dbReference type="EMBL" id="MDQ0111894.1"/>
    </source>
</evidence>
<dbReference type="InterPro" id="IPR050583">
    <property type="entry name" value="Mycobacterial_A85_antigen"/>
</dbReference>
<accession>A0ABT9U0R7</accession>
<dbReference type="RefSeq" id="WP_307202203.1">
    <property type="nucleotide sequence ID" value="NZ_JAUSSU010000002.1"/>
</dbReference>
<reference evidence="1 2" key="1">
    <citation type="submission" date="2023-07" db="EMBL/GenBank/DDBJ databases">
        <title>Sorghum-associated microbial communities from plants grown in Nebraska, USA.</title>
        <authorList>
            <person name="Schachtman D."/>
        </authorList>
    </citation>
    <scope>NUCLEOTIDE SEQUENCE [LARGE SCALE GENOMIC DNA]</scope>
    <source>
        <strain evidence="1 2">CC482</strain>
    </source>
</reference>
<dbReference type="GO" id="GO:0016787">
    <property type="term" value="F:hydrolase activity"/>
    <property type="evidence" value="ECO:0007669"/>
    <property type="project" value="UniProtKB-KW"/>
</dbReference>
<evidence type="ECO:0000313" key="2">
    <source>
        <dbReference type="Proteomes" id="UP001229346"/>
    </source>
</evidence>
<dbReference type="PANTHER" id="PTHR48098:SF1">
    <property type="entry name" value="DIACYLGLYCEROL ACYLTRANSFERASE_MYCOLYLTRANSFERASE AG85A"/>
    <property type="match status" value="1"/>
</dbReference>
<gene>
    <name evidence="1" type="ORF">J2T15_001327</name>
</gene>
<dbReference type="SUPFAM" id="SSF53474">
    <property type="entry name" value="alpha/beta-Hydrolases"/>
    <property type="match status" value="1"/>
</dbReference>
<keyword evidence="1" id="KW-0378">Hydrolase</keyword>
<sequence>MALITCHFFSETLGLSTSMTVILPQETTGQIGLRNVGSKKKHPTLYLLHGLSDDDTIWLRRTSIERYVAELGLAVVMPNVHRSFYTDMKHGNQYWTFLTEELPTVARSFFPLSEERENNFVAGLSMGGYGAFKWALRHPDRFAAAGSLSGAVDLVNHIESDTSPIHGIKQLFEQIFGEHPIRGTDNDLIHIMKQQTDSSAWRPLLYQCCGTEDFLYEDNLSFRDACLDAGYELVYEEGPGGHDWSYWDEHIQRFLKLLPIRQGERNET</sequence>
<keyword evidence="2" id="KW-1185">Reference proteome</keyword>
<dbReference type="EMBL" id="JAUSSU010000002">
    <property type="protein sequence ID" value="MDQ0111894.1"/>
    <property type="molecule type" value="Genomic_DNA"/>
</dbReference>
<dbReference type="InterPro" id="IPR029058">
    <property type="entry name" value="AB_hydrolase_fold"/>
</dbReference>
<organism evidence="1 2">
    <name type="scientific">Paenibacillus harenae</name>
    <dbReference type="NCBI Taxonomy" id="306543"/>
    <lineage>
        <taxon>Bacteria</taxon>
        <taxon>Bacillati</taxon>
        <taxon>Bacillota</taxon>
        <taxon>Bacilli</taxon>
        <taxon>Bacillales</taxon>
        <taxon>Paenibacillaceae</taxon>
        <taxon>Paenibacillus</taxon>
    </lineage>
</organism>
<proteinExistence type="predicted"/>
<dbReference type="Proteomes" id="UP001229346">
    <property type="component" value="Unassembled WGS sequence"/>
</dbReference>